<evidence type="ECO:0000313" key="2">
    <source>
        <dbReference type="EMBL" id="EHN58790.1"/>
    </source>
</evidence>
<dbReference type="InterPro" id="IPR002744">
    <property type="entry name" value="MIP18-like"/>
</dbReference>
<gene>
    <name evidence="2" type="ORF">OKIT_0679</name>
</gene>
<dbReference type="Gene3D" id="3.30.300.130">
    <property type="entry name" value="Fe-S cluster assembly (FSCA)"/>
    <property type="match status" value="1"/>
</dbReference>
<reference evidence="2 3" key="1">
    <citation type="journal article" date="2012" name="PLoS ONE">
        <title>Functional divergence in the genus oenococcus as predicted by genome sequencing of the newly-described species, Oenococcus kitaharae.</title>
        <authorList>
            <person name="Borneman A.R."/>
            <person name="McCarthy J.M."/>
            <person name="Chambers P.J."/>
            <person name="Bartowsky E.J."/>
        </authorList>
    </citation>
    <scope>NUCLEOTIDE SEQUENCE [LARGE SCALE GENOMIC DNA]</scope>
    <source>
        <strain evidence="3">DSM17330</strain>
    </source>
</reference>
<feature type="domain" description="MIP18 family-like" evidence="1">
    <location>
        <begin position="14"/>
        <end position="83"/>
    </location>
</feature>
<dbReference type="Proteomes" id="UP000004959">
    <property type="component" value="Chromosome"/>
</dbReference>
<dbReference type="InterPro" id="IPR034904">
    <property type="entry name" value="FSCA_dom_sf"/>
</dbReference>
<dbReference type="PANTHER" id="PTHR42831:SF1">
    <property type="entry name" value="FE-S PROTEIN MATURATION AUXILIARY FACTOR YITW"/>
    <property type="match status" value="1"/>
</dbReference>
<sequence length="108" mass="11858">MTQTDGQKNAFETKALASLSKIIDPELGVDIVNLGLIYGISLSADACCTVTMTLTIMGCPLSDYLNRSIQEQLEELPEVKTVAINLVWEPAWSIDKMSREAKMDLGIH</sequence>
<name>G9WF70_9LACO</name>
<dbReference type="InterPro" id="IPR052339">
    <property type="entry name" value="Fe-S_Maturation_MIP18"/>
</dbReference>
<dbReference type="RefSeq" id="WP_007745308.1">
    <property type="nucleotide sequence ID" value="NZ_CM001398.1"/>
</dbReference>
<keyword evidence="3" id="KW-1185">Reference proteome</keyword>
<dbReference type="AlphaFoldDB" id="G9WF70"/>
<evidence type="ECO:0000313" key="3">
    <source>
        <dbReference type="Proteomes" id="UP000004959"/>
    </source>
</evidence>
<dbReference type="EMBL" id="AFVZ01000001">
    <property type="protein sequence ID" value="EHN58790.1"/>
    <property type="molecule type" value="Genomic_DNA"/>
</dbReference>
<comment type="caution">
    <text evidence="2">The sequence shown here is derived from an EMBL/GenBank/DDBJ whole genome shotgun (WGS) entry which is preliminary data.</text>
</comment>
<evidence type="ECO:0000259" key="1">
    <source>
        <dbReference type="Pfam" id="PF01883"/>
    </source>
</evidence>
<organism evidence="2 3">
    <name type="scientific">Oenococcus kitaharae DSM 17330</name>
    <dbReference type="NCBI Taxonomy" id="1045004"/>
    <lineage>
        <taxon>Bacteria</taxon>
        <taxon>Bacillati</taxon>
        <taxon>Bacillota</taxon>
        <taxon>Bacilli</taxon>
        <taxon>Lactobacillales</taxon>
        <taxon>Lactobacillaceae</taxon>
        <taxon>Oenococcus</taxon>
    </lineage>
</organism>
<protein>
    <submittedName>
        <fullName evidence="2">PaaD-like protein involved in Fe-S cluster assembly</fullName>
    </submittedName>
</protein>
<dbReference type="STRING" id="336988.NT96_08935"/>
<dbReference type="Pfam" id="PF01883">
    <property type="entry name" value="FeS_assembly_P"/>
    <property type="match status" value="1"/>
</dbReference>
<dbReference type="PATRIC" id="fig|1045004.4.peg.679"/>
<proteinExistence type="predicted"/>
<accession>G9WF70</accession>
<dbReference type="HOGENOM" id="CLU_091588_2_0_9"/>
<dbReference type="eggNOG" id="COG2151">
    <property type="taxonomic scope" value="Bacteria"/>
</dbReference>
<dbReference type="SUPFAM" id="SSF117916">
    <property type="entry name" value="Fe-S cluster assembly (FSCA) domain-like"/>
    <property type="match status" value="1"/>
</dbReference>
<dbReference type="PANTHER" id="PTHR42831">
    <property type="entry name" value="FE-S PROTEIN MATURATION AUXILIARY FACTOR YITW"/>
    <property type="match status" value="1"/>
</dbReference>
<dbReference type="OrthoDB" id="9805360at2"/>